<evidence type="ECO:0008006" key="3">
    <source>
        <dbReference type="Google" id="ProtNLM"/>
    </source>
</evidence>
<evidence type="ECO:0000313" key="1">
    <source>
        <dbReference type="EMBL" id="ESL11414.1"/>
    </source>
</evidence>
<accession>A0A061J925</accession>
<organism evidence="1 2">
    <name type="scientific">Trypanosoma rangeli SC58</name>
    <dbReference type="NCBI Taxonomy" id="429131"/>
    <lineage>
        <taxon>Eukaryota</taxon>
        <taxon>Discoba</taxon>
        <taxon>Euglenozoa</taxon>
        <taxon>Kinetoplastea</taxon>
        <taxon>Metakinetoplastina</taxon>
        <taxon>Trypanosomatida</taxon>
        <taxon>Trypanosomatidae</taxon>
        <taxon>Trypanosoma</taxon>
        <taxon>Herpetosoma</taxon>
    </lineage>
</organism>
<sequence length="518" mass="57872">MSRTILLHVDVLRGRNYPQTEDDPCACSTRVRVFLYRSDLQETLADVFTTGLQENSNAPFYSSGVDFELPMGLERAVLVVEIEETTRRMEPYIMLYGAQQVSFASKGKFEEVIVLTSTNPVEKPEEAAQEAMQAAESAMQCPVLSLRYNVVRQKGLEEVKDVHADVELLASPTLTGSCCIIPKDSQYVWVNLISDSRWVDAFRHALVAEWQDRAPLVWNSTATESSVSGPTKGVVTTKCLPRSTSAEDVRSIGDVIMKRWCCLRSHEVLTRLRLCAEAFNSGEKSLNLTRERELSYRLQRRERICLLQELAQASLCKMGVSELRDTLDRLWIFFSTGIKHDPTSTRVLTYETRKKIREAGFDCHDRAVLHSSILNLLIPSLTVGQCNDFAVADIDEAAAAAESDSAAKPTNSNRGDQNNAMSAPAAEVAFAMALIEYIGALLDTLTETELLAALKAFEPAVVNAYQRIKADAKEELKLARGRLMTQPQRELKPYVPGEGIKIDHLDILGRRKKSIHLR</sequence>
<name>A0A061J925_TRYRA</name>
<evidence type="ECO:0000313" key="2">
    <source>
        <dbReference type="Proteomes" id="UP000031737"/>
    </source>
</evidence>
<keyword evidence="2" id="KW-1185">Reference proteome</keyword>
<comment type="caution">
    <text evidence="1">The sequence shown here is derived from an EMBL/GenBank/DDBJ whole genome shotgun (WGS) entry which is preliminary data.</text>
</comment>
<reference evidence="1 2" key="1">
    <citation type="submission" date="2013-07" db="EMBL/GenBank/DDBJ databases">
        <authorList>
            <person name="Stoco P.H."/>
            <person name="Wagner G."/>
            <person name="Gerber A."/>
            <person name="Zaha A."/>
            <person name="Thompson C."/>
            <person name="Bartholomeu D.C."/>
            <person name="Luckemeyer D.D."/>
            <person name="Bahia D."/>
            <person name="Loreto E."/>
            <person name="Prestes E.B."/>
            <person name="Lima F.M."/>
            <person name="Rodrigues-Luiz G."/>
            <person name="Vallejo G.A."/>
            <person name="Filho J.F."/>
            <person name="Monteiro K.M."/>
            <person name="Tyler K.M."/>
            <person name="de Almeida L.G."/>
            <person name="Ortiz M.F."/>
            <person name="Siervo M.A."/>
            <person name="de Moraes M.H."/>
            <person name="Cunha O.L."/>
            <person name="Mendonca-Neto R."/>
            <person name="Silva R."/>
            <person name="Teixeira S.M."/>
            <person name="Murta S.M."/>
            <person name="Sincero T.C."/>
            <person name="Mendes T.A."/>
            <person name="Urmenyi T.P."/>
            <person name="Silva V.G."/>
            <person name="da Rocha W.D."/>
            <person name="Andersson B."/>
            <person name="Romanha A.J."/>
            <person name="Steindel M."/>
            <person name="de Vasconcelos A.T."/>
            <person name="Grisard E.C."/>
        </authorList>
    </citation>
    <scope>NUCLEOTIDE SEQUENCE [LARGE SCALE GENOMIC DNA]</scope>
    <source>
        <strain evidence="1 2">SC58</strain>
    </source>
</reference>
<dbReference type="Proteomes" id="UP000031737">
    <property type="component" value="Unassembled WGS sequence"/>
</dbReference>
<dbReference type="OrthoDB" id="258593at2759"/>
<dbReference type="AlphaFoldDB" id="A0A061J925"/>
<protein>
    <recommendedName>
        <fullName evidence="3">C2 domain-containing protein</fullName>
    </recommendedName>
</protein>
<dbReference type="VEuPathDB" id="TriTrypDB:TRSC58_00835"/>
<gene>
    <name evidence="1" type="ORF">TRSC58_00835</name>
</gene>
<proteinExistence type="predicted"/>
<dbReference type="EMBL" id="AUPL01000835">
    <property type="protein sequence ID" value="ESL11414.1"/>
    <property type="molecule type" value="Genomic_DNA"/>
</dbReference>